<dbReference type="EMBL" id="CAJVQC010095676">
    <property type="protein sequence ID" value="CAG8828542.1"/>
    <property type="molecule type" value="Genomic_DNA"/>
</dbReference>
<name>A0ACA9S6B3_9GLOM</name>
<comment type="caution">
    <text evidence="1">The sequence shown here is derived from an EMBL/GenBank/DDBJ whole genome shotgun (WGS) entry which is preliminary data.</text>
</comment>
<reference evidence="1" key="1">
    <citation type="submission" date="2021-06" db="EMBL/GenBank/DDBJ databases">
        <authorList>
            <person name="Kallberg Y."/>
            <person name="Tangrot J."/>
            <person name="Rosling A."/>
        </authorList>
    </citation>
    <scope>NUCLEOTIDE SEQUENCE</scope>
    <source>
        <strain evidence="1">MA461A</strain>
    </source>
</reference>
<proteinExistence type="predicted"/>
<keyword evidence="2" id="KW-1185">Reference proteome</keyword>
<organism evidence="1 2">
    <name type="scientific">Racocetra persica</name>
    <dbReference type="NCBI Taxonomy" id="160502"/>
    <lineage>
        <taxon>Eukaryota</taxon>
        <taxon>Fungi</taxon>
        <taxon>Fungi incertae sedis</taxon>
        <taxon>Mucoromycota</taxon>
        <taxon>Glomeromycotina</taxon>
        <taxon>Glomeromycetes</taxon>
        <taxon>Diversisporales</taxon>
        <taxon>Gigasporaceae</taxon>
        <taxon>Racocetra</taxon>
    </lineage>
</organism>
<evidence type="ECO:0000313" key="2">
    <source>
        <dbReference type="Proteomes" id="UP000789920"/>
    </source>
</evidence>
<protein>
    <submittedName>
        <fullName evidence="1">5315_t:CDS:1</fullName>
    </submittedName>
</protein>
<gene>
    <name evidence="1" type="ORF">RPERSI_LOCUS27267</name>
</gene>
<dbReference type="Proteomes" id="UP000789920">
    <property type="component" value="Unassembled WGS sequence"/>
</dbReference>
<evidence type="ECO:0000313" key="1">
    <source>
        <dbReference type="EMBL" id="CAG8828542.1"/>
    </source>
</evidence>
<sequence length="44" mass="4918">PGANHQMEGLCIDIVITSTYETMDPFTAVTVEPNLRMRLRIALV</sequence>
<accession>A0ACA9S6B3</accession>
<feature type="non-terminal residue" evidence="1">
    <location>
        <position position="1"/>
    </location>
</feature>